<dbReference type="RefSeq" id="WP_055263125.1">
    <property type="nucleotide sequence ID" value="NZ_CABIXQ010000002.1"/>
</dbReference>
<dbReference type="AlphaFoldDB" id="A0A173YI37"/>
<evidence type="ECO:0000313" key="1">
    <source>
        <dbReference type="EMBL" id="CUN63604.1"/>
    </source>
</evidence>
<organism evidence="1 2">
    <name type="scientific">Clostridium disporicum</name>
    <dbReference type="NCBI Taxonomy" id="84024"/>
    <lineage>
        <taxon>Bacteria</taxon>
        <taxon>Bacillati</taxon>
        <taxon>Bacillota</taxon>
        <taxon>Clostridia</taxon>
        <taxon>Eubacteriales</taxon>
        <taxon>Clostridiaceae</taxon>
        <taxon>Clostridium</taxon>
    </lineage>
</organism>
<proteinExistence type="predicted"/>
<dbReference type="Gene3D" id="3.30.70.2330">
    <property type="match status" value="1"/>
</dbReference>
<dbReference type="EMBL" id="CYZX01000002">
    <property type="protein sequence ID" value="CUN63604.1"/>
    <property type="molecule type" value="Genomic_DNA"/>
</dbReference>
<protein>
    <submittedName>
        <fullName evidence="1">Hiran domain family</fullName>
    </submittedName>
</protein>
<accession>A0A173YI37</accession>
<sequence length="637" mass="75179">MSTELYSNLENHWNKNGHKPYKKQNINIAGKDECDRIYSNDYYTENIQSEIADALLELIIDYRDDIEPILNYITRYKLLDFYDKFLSKLDILIKEGIVVKDELHNLAISFVKRYDDFEVIKLGLLMLRFGSNEEGLNILKIFSNHNDFIFYSIEGIKGYEKCNSIIFEIAKRSTGYGRVISLSKIEPIALEIKKWIVGDAVNNIFLQEFLVAISFNKIDYVQYFSEEEKTNKMFKILTRNLSLLYELRESFVNSISFELIDIYCGWFKKYKCSFDSLYVMCALFSLFYKVDGESSLIDKLELSKEEEEFIDYEIENFIKSDYTDILKKCIKLKSAEISKIIDVAMALDVYLTFDELISTLKDNPLDISIYNYVMNCGSDKDRSDLIEFALDKINFDKIINTNELINDEDFDEEYIEDYCFLLIIVCMDRNYKDFLKLNLLALKSRYIKTKIEALNNLKSIKDRLDDEAIKEIKLTYEKEIDSYQKKNLRSLLLLLDEETINNEKENLDKYRVKIHVKDIYLTNIWVEKTENIEIIKLRRELYEEDIVYLKVDKNNDTGDKISIFNNDGYFIGYIKSKENIVLKNLMDWGKIIYGKIANISEDYKEIELALYLSYEDVIKEVSNAFNMVIRNPNGYLN</sequence>
<dbReference type="Proteomes" id="UP000095594">
    <property type="component" value="Unassembled WGS sequence"/>
</dbReference>
<evidence type="ECO:0000313" key="2">
    <source>
        <dbReference type="Proteomes" id="UP000095594"/>
    </source>
</evidence>
<reference evidence="1 2" key="1">
    <citation type="submission" date="2015-09" db="EMBL/GenBank/DDBJ databases">
        <authorList>
            <consortium name="Pathogen Informatics"/>
        </authorList>
    </citation>
    <scope>NUCLEOTIDE SEQUENCE [LARGE SCALE GENOMIC DNA]</scope>
    <source>
        <strain evidence="1 2">2789STDY5834856</strain>
    </source>
</reference>
<name>A0A173YI37_9CLOT</name>
<dbReference type="OrthoDB" id="1650885at2"/>
<gene>
    <name evidence="1" type="ORF">ERS852471_00247</name>
</gene>